<dbReference type="SUPFAM" id="SSF48452">
    <property type="entry name" value="TPR-like"/>
    <property type="match status" value="1"/>
</dbReference>
<dbReference type="InterPro" id="IPR008669">
    <property type="entry name" value="LSM_interact"/>
</dbReference>
<evidence type="ECO:0000256" key="1">
    <source>
        <dbReference type="ARBA" id="ARBA00004123"/>
    </source>
</evidence>
<dbReference type="PANTHER" id="PTHR17204">
    <property type="entry name" value="PRE-MRNA PROCESSING PROTEIN PRP39-RELATED"/>
    <property type="match status" value="1"/>
</dbReference>
<evidence type="ECO:0000313" key="10">
    <source>
        <dbReference type="Proteomes" id="UP000603453"/>
    </source>
</evidence>
<evidence type="ECO:0000313" key="9">
    <source>
        <dbReference type="EMBL" id="KAG2203761.1"/>
    </source>
</evidence>
<accession>A0A8H7R603</accession>
<evidence type="ECO:0000256" key="2">
    <source>
        <dbReference type="ARBA" id="ARBA00022664"/>
    </source>
</evidence>
<feature type="region of interest" description="Disordered" evidence="7">
    <location>
        <begin position="550"/>
        <end position="799"/>
    </location>
</feature>
<feature type="compositionally biased region" description="Basic and acidic residues" evidence="7">
    <location>
        <begin position="684"/>
        <end position="695"/>
    </location>
</feature>
<evidence type="ECO:0000256" key="4">
    <source>
        <dbReference type="ARBA" id="ARBA00022884"/>
    </source>
</evidence>
<dbReference type="GO" id="GO:0003723">
    <property type="term" value="F:RNA binding"/>
    <property type="evidence" value="ECO:0007669"/>
    <property type="project" value="UniProtKB-KW"/>
</dbReference>
<keyword evidence="5" id="KW-0508">mRNA splicing</keyword>
<organism evidence="9 10">
    <name type="scientific">Mucor saturninus</name>
    <dbReference type="NCBI Taxonomy" id="64648"/>
    <lineage>
        <taxon>Eukaryota</taxon>
        <taxon>Fungi</taxon>
        <taxon>Fungi incertae sedis</taxon>
        <taxon>Mucoromycota</taxon>
        <taxon>Mucoromycotina</taxon>
        <taxon>Mucoromycetes</taxon>
        <taxon>Mucorales</taxon>
        <taxon>Mucorineae</taxon>
        <taxon>Mucoraceae</taxon>
        <taxon>Mucor</taxon>
    </lineage>
</organism>
<feature type="compositionally biased region" description="Basic residues" evidence="7">
    <location>
        <begin position="567"/>
        <end position="583"/>
    </location>
</feature>
<keyword evidence="6" id="KW-0539">Nucleus</keyword>
<feature type="region of interest" description="Disordered" evidence="7">
    <location>
        <begin position="1"/>
        <end position="62"/>
    </location>
</feature>
<dbReference type="GO" id="GO:0006397">
    <property type="term" value="P:mRNA processing"/>
    <property type="evidence" value="ECO:0007669"/>
    <property type="project" value="UniProtKB-KW"/>
</dbReference>
<evidence type="ECO:0000256" key="7">
    <source>
        <dbReference type="SAM" id="MobiDB-lite"/>
    </source>
</evidence>
<feature type="compositionally biased region" description="Basic and acidic residues" evidence="7">
    <location>
        <begin position="584"/>
        <end position="635"/>
    </location>
</feature>
<dbReference type="GO" id="GO:0008380">
    <property type="term" value="P:RNA splicing"/>
    <property type="evidence" value="ECO:0007669"/>
    <property type="project" value="UniProtKB-KW"/>
</dbReference>
<proteinExistence type="predicted"/>
<comment type="subcellular location">
    <subcellularLocation>
        <location evidence="1">Nucleus</location>
    </subcellularLocation>
</comment>
<keyword evidence="3" id="KW-0677">Repeat</keyword>
<feature type="domain" description="LSM-interacting" evidence="8">
    <location>
        <begin position="786"/>
        <end position="797"/>
    </location>
</feature>
<keyword evidence="4" id="KW-0694">RNA-binding</keyword>
<dbReference type="Gene3D" id="1.25.40.10">
    <property type="entry name" value="Tetratricopeptide repeat domain"/>
    <property type="match status" value="2"/>
</dbReference>
<dbReference type="InterPro" id="IPR011990">
    <property type="entry name" value="TPR-like_helical_dom_sf"/>
</dbReference>
<feature type="compositionally biased region" description="Basic and acidic residues" evidence="7">
    <location>
        <begin position="654"/>
        <end position="666"/>
    </location>
</feature>
<gene>
    <name evidence="9" type="ORF">INT47_012694</name>
</gene>
<keyword evidence="10" id="KW-1185">Reference proteome</keyword>
<feature type="compositionally biased region" description="Basic and acidic residues" evidence="7">
    <location>
        <begin position="550"/>
        <end position="566"/>
    </location>
</feature>
<protein>
    <recommendedName>
        <fullName evidence="8">LSM-interacting domain-containing protein</fullName>
    </recommendedName>
</protein>
<dbReference type="EMBL" id="JAEPRD010000049">
    <property type="protein sequence ID" value="KAG2203761.1"/>
    <property type="molecule type" value="Genomic_DNA"/>
</dbReference>
<dbReference type="GO" id="GO:0005634">
    <property type="term" value="C:nucleus"/>
    <property type="evidence" value="ECO:0007669"/>
    <property type="project" value="UniProtKB-SubCell"/>
</dbReference>
<feature type="compositionally biased region" description="Basic and acidic residues" evidence="7">
    <location>
        <begin position="9"/>
        <end position="18"/>
    </location>
</feature>
<dbReference type="InterPro" id="IPR003107">
    <property type="entry name" value="HAT"/>
</dbReference>
<sequence>MSGNMDTSETTHQEDIEITKNTQEWVEQDFVPLPANSPEEQREDSPAQEENVPAEQMEEDVTTEPMEEIPAEQTEEEKQLAKELKALELMELLIETLKQVNLPEQLENARLSMHEVYPLSEGLWLDWINDAKKEAGTEEGRAKLMNLYMQAQEDYLSMTIWKDYVDFILENFHDKFDNATEEDTELIESTREDILVAVRATQFHIKQSQEIWKPFVEFEIEILNKFKKPEQQQRVKQLFLSRLAVLHIDYQDTFDSFSTFTSTWDNSKYEETMKEANKIYSHTKSAAEERDLFEINIVSSGYTLDAFYQYIENEKISKFMTSVNNVRCLYERAIVYYCTDPTLWDDYILYLIEKGRVASLLNTVIIRAIRNCPWSGTLYAHKARLLESEKATEDQMNGQLIGKKATDADDVVRMELVFMESLEYLTEAFPDSGDPYYRIEKCYASISKKRLYDADRARQLWETIVKKHGRDTEAWISYITFERDEGDYQACETLFKKAMEKNVDNPVRLIEAWNAFEREFGTIETYEKAAIIINRKVKGFSRQWQSSLAEQEKVNEEKEKERQDILKRKKGLHRMEQKKKQKERKAANPREFKKPFKPSDDSFKKPFKPSDDSFKKPHETPRTKKEDKKPVDYKKPVAFVKPDQESSQSQMSSEPKEAEEAEKSQETTESGDNTPNTKDINNAHMEEDKTHVKEGEEAEEEEGLGSTLKRKASATDFEEEQAKKHKANDIEEAPSSSKPKAAFNPRPRATRGHRGGRGKIVVPSARSDTQQVAEPAKSAVADTTSKSNDDFRNMLLGKK</sequence>
<dbReference type="AlphaFoldDB" id="A0A8H7R603"/>
<evidence type="ECO:0000256" key="6">
    <source>
        <dbReference type="ARBA" id="ARBA00023242"/>
    </source>
</evidence>
<reference evidence="9" key="1">
    <citation type="submission" date="2020-12" db="EMBL/GenBank/DDBJ databases">
        <title>Metabolic potential, ecology and presence of endohyphal bacteria is reflected in genomic diversity of Mucoromycotina.</title>
        <authorList>
            <person name="Muszewska A."/>
            <person name="Okrasinska A."/>
            <person name="Steczkiewicz K."/>
            <person name="Drgas O."/>
            <person name="Orlowska M."/>
            <person name="Perlinska-Lenart U."/>
            <person name="Aleksandrzak-Piekarczyk T."/>
            <person name="Szatraj K."/>
            <person name="Zielenkiewicz U."/>
            <person name="Pilsyk S."/>
            <person name="Malc E."/>
            <person name="Mieczkowski P."/>
            <person name="Kruszewska J.S."/>
            <person name="Biernat P."/>
            <person name="Pawlowska J."/>
        </authorList>
    </citation>
    <scope>NUCLEOTIDE SEQUENCE</scope>
    <source>
        <strain evidence="9">WA0000017839</strain>
    </source>
</reference>
<comment type="caution">
    <text evidence="9">The sequence shown here is derived from an EMBL/GenBank/DDBJ whole genome shotgun (WGS) entry which is preliminary data.</text>
</comment>
<dbReference type="Proteomes" id="UP000603453">
    <property type="component" value="Unassembled WGS sequence"/>
</dbReference>
<name>A0A8H7R603_9FUNG</name>
<evidence type="ECO:0000259" key="8">
    <source>
        <dbReference type="Pfam" id="PF05391"/>
    </source>
</evidence>
<dbReference type="SMART" id="SM00386">
    <property type="entry name" value="HAT"/>
    <property type="match status" value="5"/>
</dbReference>
<dbReference type="PANTHER" id="PTHR17204:SF25">
    <property type="entry name" value="RRM DOMAIN-CONTAINING PROTEIN"/>
    <property type="match status" value="1"/>
</dbReference>
<dbReference type="Pfam" id="PF05391">
    <property type="entry name" value="Lsm_interact"/>
    <property type="match status" value="1"/>
</dbReference>
<feature type="compositionally biased region" description="Basic residues" evidence="7">
    <location>
        <begin position="748"/>
        <end position="757"/>
    </location>
</feature>
<evidence type="ECO:0000256" key="3">
    <source>
        <dbReference type="ARBA" id="ARBA00022737"/>
    </source>
</evidence>
<keyword evidence="2" id="KW-0507">mRNA processing</keyword>
<dbReference type="OrthoDB" id="360390at2759"/>
<feature type="compositionally biased region" description="Polar residues" evidence="7">
    <location>
        <begin position="671"/>
        <end position="680"/>
    </location>
</feature>
<evidence type="ECO:0000256" key="5">
    <source>
        <dbReference type="ARBA" id="ARBA00023187"/>
    </source>
</evidence>